<dbReference type="PROSITE" id="PS51318">
    <property type="entry name" value="TAT"/>
    <property type="match status" value="1"/>
</dbReference>
<protein>
    <submittedName>
        <fullName evidence="4">SCO2322 family protein</fullName>
    </submittedName>
</protein>
<reference evidence="5" key="1">
    <citation type="journal article" date="2019" name="Int. J. Syst. Evol. Microbiol.">
        <title>The Global Catalogue of Microorganisms (GCM) 10K type strain sequencing project: providing services to taxonomists for standard genome sequencing and annotation.</title>
        <authorList>
            <consortium name="The Broad Institute Genomics Platform"/>
            <consortium name="The Broad Institute Genome Sequencing Center for Infectious Disease"/>
            <person name="Wu L."/>
            <person name="Ma J."/>
        </authorList>
    </citation>
    <scope>NUCLEOTIDE SEQUENCE [LARGE SCALE GENOMIC DNA]</scope>
    <source>
        <strain evidence="5">CCUG 57508</strain>
    </source>
</reference>
<keyword evidence="2" id="KW-0472">Membrane</keyword>
<feature type="chain" id="PRO_5046597203" evidence="3">
    <location>
        <begin position="32"/>
        <end position="247"/>
    </location>
</feature>
<keyword evidence="3" id="KW-0732">Signal</keyword>
<evidence type="ECO:0000313" key="5">
    <source>
        <dbReference type="Proteomes" id="UP001597046"/>
    </source>
</evidence>
<dbReference type="RefSeq" id="WP_386051956.1">
    <property type="nucleotide sequence ID" value="NZ_JBHTKH010000003.1"/>
</dbReference>
<keyword evidence="2" id="KW-1133">Transmembrane helix</keyword>
<keyword evidence="5" id="KW-1185">Reference proteome</keyword>
<dbReference type="InterPro" id="IPR006311">
    <property type="entry name" value="TAT_signal"/>
</dbReference>
<sequence>MSPARRAPLRVVLVTLVAACLAALTVAPAHAAAFRFWGFYQLTNGAWTFAQKGSDQTVPKDGSVDGWRFAVADEASTRFPRAVLTFDQICGSTPAEAGKKRVGVVVDFGRPADSADGATPPEPKAVCAVVATDATSSVVLAAAGEVRTEKGLVCGVAGYPAKECGAPVKEVTPEAKAADQPVTIAAPTATPSAAATPAAGDTSAPAGTATAAGSGSNVAAYVIAVIVLLALIGYLVMRSRSRARQDG</sequence>
<gene>
    <name evidence="4" type="ORF">ACFQ2V_07085</name>
</gene>
<evidence type="ECO:0000313" key="4">
    <source>
        <dbReference type="EMBL" id="MFD1054063.1"/>
    </source>
</evidence>
<organism evidence="4 5">
    <name type="scientific">Terrabacter terrigena</name>
    <dbReference type="NCBI Taxonomy" id="574718"/>
    <lineage>
        <taxon>Bacteria</taxon>
        <taxon>Bacillati</taxon>
        <taxon>Actinomycetota</taxon>
        <taxon>Actinomycetes</taxon>
        <taxon>Micrococcales</taxon>
        <taxon>Intrasporangiaceae</taxon>
        <taxon>Terrabacter</taxon>
    </lineage>
</organism>
<feature type="signal peptide" evidence="3">
    <location>
        <begin position="1"/>
        <end position="31"/>
    </location>
</feature>
<accession>A0ABW3MTV5</accession>
<evidence type="ECO:0000256" key="1">
    <source>
        <dbReference type="SAM" id="MobiDB-lite"/>
    </source>
</evidence>
<dbReference type="Proteomes" id="UP001597046">
    <property type="component" value="Unassembled WGS sequence"/>
</dbReference>
<feature type="transmembrane region" description="Helical" evidence="2">
    <location>
        <begin position="218"/>
        <end position="237"/>
    </location>
</feature>
<comment type="caution">
    <text evidence="4">The sequence shown here is derived from an EMBL/GenBank/DDBJ whole genome shotgun (WGS) entry which is preliminary data.</text>
</comment>
<dbReference type="NCBIfam" id="NF040672">
    <property type="entry name" value="SCO2322_fam"/>
    <property type="match status" value="1"/>
</dbReference>
<feature type="region of interest" description="Disordered" evidence="1">
    <location>
        <begin position="190"/>
        <end position="209"/>
    </location>
</feature>
<name>A0ABW3MTV5_9MICO</name>
<dbReference type="InterPro" id="IPR047703">
    <property type="entry name" value="SCO2322-like"/>
</dbReference>
<keyword evidence="2" id="KW-0812">Transmembrane</keyword>
<evidence type="ECO:0000256" key="3">
    <source>
        <dbReference type="SAM" id="SignalP"/>
    </source>
</evidence>
<proteinExistence type="predicted"/>
<evidence type="ECO:0000256" key="2">
    <source>
        <dbReference type="SAM" id="Phobius"/>
    </source>
</evidence>
<dbReference type="EMBL" id="JBHTKH010000003">
    <property type="protein sequence ID" value="MFD1054063.1"/>
    <property type="molecule type" value="Genomic_DNA"/>
</dbReference>